<dbReference type="Gene3D" id="2.120.10.30">
    <property type="entry name" value="TolB, C-terminal domain"/>
    <property type="match status" value="1"/>
</dbReference>
<dbReference type="SUPFAM" id="SSF101898">
    <property type="entry name" value="NHL repeat"/>
    <property type="match status" value="1"/>
</dbReference>
<dbReference type="InterPro" id="IPR006521">
    <property type="entry name" value="Tail_protein_I"/>
</dbReference>
<evidence type="ECO:0000256" key="2">
    <source>
        <dbReference type="PROSITE-ProRule" id="PRU00504"/>
    </source>
</evidence>
<comment type="caution">
    <text evidence="3">The sequence shown here is derived from an EMBL/GenBank/DDBJ whole genome shotgun (WGS) entry which is preliminary data.</text>
</comment>
<proteinExistence type="predicted"/>
<organism evidence="3 4">
    <name type="scientific">Wenjunlia tyrosinilytica</name>
    <dbReference type="NCBI Taxonomy" id="1544741"/>
    <lineage>
        <taxon>Bacteria</taxon>
        <taxon>Bacillati</taxon>
        <taxon>Actinomycetota</taxon>
        <taxon>Actinomycetes</taxon>
        <taxon>Kitasatosporales</taxon>
        <taxon>Streptomycetaceae</taxon>
        <taxon>Wenjunlia</taxon>
    </lineage>
</organism>
<dbReference type="InterPro" id="IPR011748">
    <property type="entry name" value="Unchr_phage_tail-like"/>
</dbReference>
<gene>
    <name evidence="3" type="ORF">GCM10012280_49310</name>
</gene>
<dbReference type="GO" id="GO:0008270">
    <property type="term" value="F:zinc ion binding"/>
    <property type="evidence" value="ECO:0007669"/>
    <property type="project" value="UniProtKB-KW"/>
</dbReference>
<dbReference type="PANTHER" id="PTHR24104">
    <property type="entry name" value="E3 UBIQUITIN-PROTEIN LIGASE NHLRC1-RELATED"/>
    <property type="match status" value="1"/>
</dbReference>
<dbReference type="CDD" id="cd05819">
    <property type="entry name" value="NHL"/>
    <property type="match status" value="1"/>
</dbReference>
<dbReference type="EMBL" id="BMMS01000023">
    <property type="protein sequence ID" value="GGO94445.1"/>
    <property type="molecule type" value="Genomic_DNA"/>
</dbReference>
<dbReference type="GO" id="GO:0061630">
    <property type="term" value="F:ubiquitin protein ligase activity"/>
    <property type="evidence" value="ECO:0007669"/>
    <property type="project" value="TreeGrafter"/>
</dbReference>
<protein>
    <recommendedName>
        <fullName evidence="5">NHL repeat-containing protein</fullName>
    </recommendedName>
</protein>
<keyword evidence="4" id="KW-1185">Reference proteome</keyword>
<feature type="repeat" description="NHL" evidence="2">
    <location>
        <begin position="146"/>
        <end position="185"/>
    </location>
</feature>
<dbReference type="Pfam" id="PF09684">
    <property type="entry name" value="Tail_P2_I"/>
    <property type="match status" value="1"/>
</dbReference>
<dbReference type="Pfam" id="PF01436">
    <property type="entry name" value="NHL"/>
    <property type="match status" value="1"/>
</dbReference>
<dbReference type="GO" id="GO:0000209">
    <property type="term" value="P:protein polyubiquitination"/>
    <property type="evidence" value="ECO:0007669"/>
    <property type="project" value="TreeGrafter"/>
</dbReference>
<keyword evidence="1" id="KW-0677">Repeat</keyword>
<sequence>MNTTSPSDGFLYTNRDNTWPDFTLRGLDIVDGSLRLSRLPAPDGALPSGLAGLPAPDGPAGLACADDGSVYSTDLGRQRVVRADGCDGRTGPVACLGGPGGDPTRLRDPRGLLVHPGRRALLVADTGNHRLQVFDLATFQLIGVWGRPGTGPGRFDTPSALAADRSGHVYVIDRGNRRVQRFTSGGRPVPGFWRTLSGGTALADPVAVAVVADPGGERVCVLDAGRKVLVVTDLSGRLCEERALAVTGATLGLAVTGEAVYVGDNSGAGGRVVRLRRDGTLVGAAPGYTGPVAALALDQRGGLLAHPGGSGPPVRLTLEGAFVRQGFAWGGPFGGFTNTSKVWHRLRAAITGLPKDAHVRFSVHTTDDPAAAPPVDEAGEDPFPAPSWCSGPPDLGEFLIDRPEAKLAWVGLRLGGEGTASAAVDQIRLEFDQPTYLDHLPALYRHDHGASDFLPRYLALVESLFAEVEGQTADLSRLLDPAGAPAASLDRLASWAGLRASPCWSQAQLRDAIARAYPESAARGTPAGLRAALRNVTGVDAWIEEPVVQAAWWALADDAAAPQAQRDTSVLGVTTVLAAAQPQGAVLGSTAVVDGSHLIGGDEFGAPLFETVAHRFTVRVYGGAASREERLRAVAAFLDREKPAHTEYVICPVEPRFAMGSQARIGVDAVVGGEPAPARLDGNAVLGDGLVLGGRPPGQVGERARIGMTTLLGSASVQD</sequence>
<dbReference type="GO" id="GO:0043161">
    <property type="term" value="P:proteasome-mediated ubiquitin-dependent protein catabolic process"/>
    <property type="evidence" value="ECO:0007669"/>
    <property type="project" value="TreeGrafter"/>
</dbReference>
<reference evidence="3" key="1">
    <citation type="journal article" date="2014" name="Int. J. Syst. Evol. Microbiol.">
        <title>Complete genome sequence of Corynebacterium casei LMG S-19264T (=DSM 44701T), isolated from a smear-ripened cheese.</title>
        <authorList>
            <consortium name="US DOE Joint Genome Institute (JGI-PGF)"/>
            <person name="Walter F."/>
            <person name="Albersmeier A."/>
            <person name="Kalinowski J."/>
            <person name="Ruckert C."/>
        </authorList>
    </citation>
    <scope>NUCLEOTIDE SEQUENCE</scope>
    <source>
        <strain evidence="3">CGMCC 4.7201</strain>
    </source>
</reference>
<feature type="repeat" description="NHL" evidence="2">
    <location>
        <begin position="93"/>
        <end position="137"/>
    </location>
</feature>
<dbReference type="PANTHER" id="PTHR24104:SF25">
    <property type="entry name" value="PROTEIN LIN-41"/>
    <property type="match status" value="1"/>
</dbReference>
<evidence type="ECO:0000313" key="3">
    <source>
        <dbReference type="EMBL" id="GGO94445.1"/>
    </source>
</evidence>
<dbReference type="AlphaFoldDB" id="A0A917ZUE6"/>
<dbReference type="RefSeq" id="WP_189133985.1">
    <property type="nucleotide sequence ID" value="NZ_BMMS01000023.1"/>
</dbReference>
<evidence type="ECO:0000313" key="4">
    <source>
        <dbReference type="Proteomes" id="UP000641932"/>
    </source>
</evidence>
<dbReference type="PROSITE" id="PS51125">
    <property type="entry name" value="NHL"/>
    <property type="match status" value="2"/>
</dbReference>
<dbReference type="InterPro" id="IPR050952">
    <property type="entry name" value="TRIM-NHL_E3_ligases"/>
</dbReference>
<reference evidence="3" key="2">
    <citation type="submission" date="2020-09" db="EMBL/GenBank/DDBJ databases">
        <authorList>
            <person name="Sun Q."/>
            <person name="Zhou Y."/>
        </authorList>
    </citation>
    <scope>NUCLEOTIDE SEQUENCE</scope>
    <source>
        <strain evidence="3">CGMCC 4.7201</strain>
    </source>
</reference>
<accession>A0A917ZUE6</accession>
<dbReference type="NCBIfam" id="TIGR02242">
    <property type="entry name" value="tail_TIGR02242"/>
    <property type="match status" value="1"/>
</dbReference>
<dbReference type="InterPro" id="IPR011042">
    <property type="entry name" value="6-blade_b-propeller_TolB-like"/>
</dbReference>
<dbReference type="InterPro" id="IPR001258">
    <property type="entry name" value="NHL_repeat"/>
</dbReference>
<evidence type="ECO:0008006" key="5">
    <source>
        <dbReference type="Google" id="ProtNLM"/>
    </source>
</evidence>
<dbReference type="Proteomes" id="UP000641932">
    <property type="component" value="Unassembled WGS sequence"/>
</dbReference>
<name>A0A917ZUE6_9ACTN</name>
<evidence type="ECO:0000256" key="1">
    <source>
        <dbReference type="ARBA" id="ARBA00022737"/>
    </source>
</evidence>